<evidence type="ECO:0000256" key="2">
    <source>
        <dbReference type="SAM" id="MobiDB-lite"/>
    </source>
</evidence>
<comment type="subunit">
    <text evidence="1">Component of the NuA4 histone acetyltransferase complex.</text>
</comment>
<dbReference type="InParanoid" id="L8FM23"/>
<dbReference type="AlphaFoldDB" id="L8FM23"/>
<dbReference type="Gene3D" id="2.40.50.40">
    <property type="match status" value="1"/>
</dbReference>
<proteinExistence type="predicted"/>
<dbReference type="InterPro" id="IPR016197">
    <property type="entry name" value="Chromo-like_dom_sf"/>
</dbReference>
<dbReference type="HOGENOM" id="CLU_1455008_0_0_1"/>
<sequence length="186" mass="20598">MGRNCRVLPRKDQMDVASALLHKAEGSRTSKYKKCKGICSSGFSMDDLADPQLQDALPSFTSILLATADSTEDAHGSKLSTTPGNVESTEVQPFRSSQGVESNVVAIDAMEGKWEVEALLAKSKTGNVIWYLVKWAGFRDKDNTWQKRDDISSDLIIDFEASSRGNHLGVQLLQKRERKGKDRVFC</sequence>
<reference evidence="5" key="1">
    <citation type="submission" date="2010-09" db="EMBL/GenBank/DDBJ databases">
        <title>The genome sequence of Geomyces destructans 20631-21.</title>
        <authorList>
            <consortium name="The Broad Institute Genome Sequencing Platform"/>
            <person name="Cuomo C.A."/>
            <person name="Blehert D.S."/>
            <person name="Lorch J.M."/>
            <person name="Young S.K."/>
            <person name="Zeng Q."/>
            <person name="Gargeya S."/>
            <person name="Fitzgerald M."/>
            <person name="Haas B."/>
            <person name="Abouelleil A."/>
            <person name="Alvarado L."/>
            <person name="Arachchi H.M."/>
            <person name="Berlin A."/>
            <person name="Brown A."/>
            <person name="Chapman S.B."/>
            <person name="Chen Z."/>
            <person name="Dunbar C."/>
            <person name="Freedman E."/>
            <person name="Gearin G."/>
            <person name="Gellesch M."/>
            <person name="Goldberg J."/>
            <person name="Griggs A."/>
            <person name="Gujja S."/>
            <person name="Heiman D."/>
            <person name="Howarth C."/>
            <person name="Larson L."/>
            <person name="Lui A."/>
            <person name="MacDonald P.J.P."/>
            <person name="Montmayeur A."/>
            <person name="Murphy C."/>
            <person name="Neiman D."/>
            <person name="Pearson M."/>
            <person name="Priest M."/>
            <person name="Roberts A."/>
            <person name="Saif S."/>
            <person name="Shea T."/>
            <person name="Shenoy N."/>
            <person name="Sisk P."/>
            <person name="Stolte C."/>
            <person name="Sykes S."/>
            <person name="Wortman J."/>
            <person name="Nusbaum C."/>
            <person name="Birren B."/>
        </authorList>
    </citation>
    <scope>NUCLEOTIDE SEQUENCE [LARGE SCALE GENOMIC DNA]</scope>
    <source>
        <strain evidence="5">ATCC MYA-4855 / 20631-21</strain>
    </source>
</reference>
<dbReference type="SUPFAM" id="SSF54160">
    <property type="entry name" value="Chromo domain-like"/>
    <property type="match status" value="1"/>
</dbReference>
<dbReference type="InterPro" id="IPR000953">
    <property type="entry name" value="Chromo/chromo_shadow_dom"/>
</dbReference>
<feature type="domain" description="Chromo" evidence="3">
    <location>
        <begin position="114"/>
        <end position="158"/>
    </location>
</feature>
<accession>L8FM23</accession>
<evidence type="ECO:0000259" key="3">
    <source>
        <dbReference type="PROSITE" id="PS50013"/>
    </source>
</evidence>
<dbReference type="STRING" id="658429.L8FM23"/>
<evidence type="ECO:0000256" key="1">
    <source>
        <dbReference type="ARBA" id="ARBA00011353"/>
    </source>
</evidence>
<dbReference type="VEuPathDB" id="FungiDB:GMDG_05146"/>
<dbReference type="SMART" id="SM00298">
    <property type="entry name" value="CHROMO"/>
    <property type="match status" value="1"/>
</dbReference>
<evidence type="ECO:0000313" key="5">
    <source>
        <dbReference type="Proteomes" id="UP000011064"/>
    </source>
</evidence>
<gene>
    <name evidence="4" type="ORF">GMDG_05146</name>
</gene>
<feature type="compositionally biased region" description="Polar residues" evidence="2">
    <location>
        <begin position="78"/>
        <end position="94"/>
    </location>
</feature>
<dbReference type="EMBL" id="GL573272">
    <property type="protein sequence ID" value="ELR01977.1"/>
    <property type="molecule type" value="Genomic_DNA"/>
</dbReference>
<dbReference type="CDD" id="cd00024">
    <property type="entry name" value="CD_CSD"/>
    <property type="match status" value="1"/>
</dbReference>
<dbReference type="GO" id="GO:0006338">
    <property type="term" value="P:chromatin remodeling"/>
    <property type="evidence" value="ECO:0007669"/>
    <property type="project" value="UniProtKB-ARBA"/>
</dbReference>
<dbReference type="Pfam" id="PF00385">
    <property type="entry name" value="Chromo"/>
    <property type="match status" value="1"/>
</dbReference>
<protein>
    <recommendedName>
        <fullName evidence="3">Chromo domain-containing protein</fullName>
    </recommendedName>
</protein>
<evidence type="ECO:0000313" key="4">
    <source>
        <dbReference type="EMBL" id="ELR01977.1"/>
    </source>
</evidence>
<feature type="region of interest" description="Disordered" evidence="2">
    <location>
        <begin position="74"/>
        <end position="94"/>
    </location>
</feature>
<keyword evidence="5" id="KW-1185">Reference proteome</keyword>
<organism evidence="4 5">
    <name type="scientific">Pseudogymnoascus destructans (strain ATCC MYA-4855 / 20631-21)</name>
    <name type="common">Bat white-nose syndrome fungus</name>
    <name type="synonym">Geomyces destructans</name>
    <dbReference type="NCBI Taxonomy" id="658429"/>
    <lineage>
        <taxon>Eukaryota</taxon>
        <taxon>Fungi</taxon>
        <taxon>Dikarya</taxon>
        <taxon>Ascomycota</taxon>
        <taxon>Pezizomycotina</taxon>
        <taxon>Leotiomycetes</taxon>
        <taxon>Thelebolales</taxon>
        <taxon>Thelebolaceae</taxon>
        <taxon>Pseudogymnoascus</taxon>
    </lineage>
</organism>
<dbReference type="InterPro" id="IPR023780">
    <property type="entry name" value="Chromo_domain"/>
</dbReference>
<dbReference type="PROSITE" id="PS50013">
    <property type="entry name" value="CHROMO_2"/>
    <property type="match status" value="1"/>
</dbReference>
<dbReference type="Proteomes" id="UP000011064">
    <property type="component" value="Unassembled WGS sequence"/>
</dbReference>
<name>L8FM23_PSED2</name>